<evidence type="ECO:0000259" key="5">
    <source>
        <dbReference type="SMART" id="SM00646"/>
    </source>
</evidence>
<organism evidence="6 7">
    <name type="scientific">Salinarimonas soli</name>
    <dbReference type="NCBI Taxonomy" id="1638099"/>
    <lineage>
        <taxon>Bacteria</taxon>
        <taxon>Pseudomonadati</taxon>
        <taxon>Pseudomonadota</taxon>
        <taxon>Alphaproteobacteria</taxon>
        <taxon>Hyphomicrobiales</taxon>
        <taxon>Salinarimonadaceae</taxon>
        <taxon>Salinarimonas</taxon>
    </lineage>
</organism>
<dbReference type="Proteomes" id="UP000323142">
    <property type="component" value="Unassembled WGS sequence"/>
</dbReference>
<evidence type="ECO:0000256" key="4">
    <source>
        <dbReference type="SAM" id="SignalP"/>
    </source>
</evidence>
<dbReference type="RefSeq" id="WP_149816104.1">
    <property type="nucleotide sequence ID" value="NZ_VUOA01000014.1"/>
</dbReference>
<sequence>MPNATILRCLAAGLTLLLAGGPAPARPADAPVPLVAVAAEVASEGHKTRLVVTLSRPVTARAAVMERPDRVIVDLPEVNFQLPADGAKARGGAIASFRFGQYAAGRSRIVVDLERPALVSRVESSVRADGAAILTLELVRTDRETFARQAAVDAAAAIPAPPTPIPDPKGDRRPVIVIDAGHGGIDPGARTAAGVHEKDLVLAFTERLRQRLESERRYRVVMTRSTDVFVPLGERVRIAQVARADLFISVHADSISNQPQVRGLTVYTGSERATDAESERLANRENQADAIAGHAAAETAGDVADILRDLTLRETRGFSNGFARKLVGELEPVMNLNSNPHREAGFVVLRAHDVPSVLVELGYLSSRKDIDLLQSEDWRAKSTAAMAAAIDRYFATRHAIGAGAPVSP</sequence>
<dbReference type="AlphaFoldDB" id="A0A5B2VHX8"/>
<comment type="catalytic activity">
    <reaction evidence="1">
        <text>Hydrolyzes the link between N-acetylmuramoyl residues and L-amino acid residues in certain cell-wall glycopeptides.</text>
        <dbReference type="EC" id="3.5.1.28"/>
    </reaction>
</comment>
<dbReference type="SUPFAM" id="SSF53187">
    <property type="entry name" value="Zn-dependent exopeptidases"/>
    <property type="match status" value="1"/>
</dbReference>
<dbReference type="OrthoDB" id="9806267at2"/>
<dbReference type="PANTHER" id="PTHR30404:SF0">
    <property type="entry name" value="N-ACETYLMURAMOYL-L-ALANINE AMIDASE AMIC"/>
    <property type="match status" value="1"/>
</dbReference>
<evidence type="ECO:0000313" key="7">
    <source>
        <dbReference type="Proteomes" id="UP000323142"/>
    </source>
</evidence>
<feature type="domain" description="MurNAc-LAA" evidence="5">
    <location>
        <begin position="236"/>
        <end position="391"/>
    </location>
</feature>
<protein>
    <recommendedName>
        <fullName evidence="2">N-acetylmuramoyl-L-alanine amidase</fullName>
        <ecNumber evidence="2">3.5.1.28</ecNumber>
    </recommendedName>
</protein>
<reference evidence="6 7" key="1">
    <citation type="submission" date="2019-09" db="EMBL/GenBank/DDBJ databases">
        <title>Salinarimonas rosea gen. nov., sp. nov., a new member of the a-2 subgroup of the Proteobacteria.</title>
        <authorList>
            <person name="Liu J."/>
        </authorList>
    </citation>
    <scope>NUCLEOTIDE SEQUENCE [LARGE SCALE GENOMIC DNA]</scope>
    <source>
        <strain evidence="6 7">BN140002</strain>
    </source>
</reference>
<evidence type="ECO:0000256" key="2">
    <source>
        <dbReference type="ARBA" id="ARBA00011901"/>
    </source>
</evidence>
<evidence type="ECO:0000313" key="6">
    <source>
        <dbReference type="EMBL" id="KAA2238156.1"/>
    </source>
</evidence>
<dbReference type="EC" id="3.5.1.28" evidence="2"/>
<feature type="signal peptide" evidence="4">
    <location>
        <begin position="1"/>
        <end position="25"/>
    </location>
</feature>
<feature type="chain" id="PRO_5022934279" description="N-acetylmuramoyl-L-alanine amidase" evidence="4">
    <location>
        <begin position="26"/>
        <end position="408"/>
    </location>
</feature>
<dbReference type="GO" id="GO:0009253">
    <property type="term" value="P:peptidoglycan catabolic process"/>
    <property type="evidence" value="ECO:0007669"/>
    <property type="project" value="InterPro"/>
</dbReference>
<proteinExistence type="predicted"/>
<evidence type="ECO:0000256" key="1">
    <source>
        <dbReference type="ARBA" id="ARBA00001561"/>
    </source>
</evidence>
<keyword evidence="3" id="KW-0378">Hydrolase</keyword>
<keyword evidence="4" id="KW-0732">Signal</keyword>
<dbReference type="Gene3D" id="2.60.40.3500">
    <property type="match status" value="1"/>
</dbReference>
<dbReference type="GO" id="GO:0030288">
    <property type="term" value="C:outer membrane-bounded periplasmic space"/>
    <property type="evidence" value="ECO:0007669"/>
    <property type="project" value="TreeGrafter"/>
</dbReference>
<dbReference type="InterPro" id="IPR002508">
    <property type="entry name" value="MurNAc-LAA_cat"/>
</dbReference>
<dbReference type="PANTHER" id="PTHR30404">
    <property type="entry name" value="N-ACETYLMURAMOYL-L-ALANINE AMIDASE"/>
    <property type="match status" value="1"/>
</dbReference>
<evidence type="ECO:0000256" key="3">
    <source>
        <dbReference type="ARBA" id="ARBA00022801"/>
    </source>
</evidence>
<dbReference type="SMART" id="SM00646">
    <property type="entry name" value="Ami_3"/>
    <property type="match status" value="1"/>
</dbReference>
<dbReference type="GO" id="GO:0008745">
    <property type="term" value="F:N-acetylmuramoyl-L-alanine amidase activity"/>
    <property type="evidence" value="ECO:0007669"/>
    <property type="project" value="UniProtKB-EC"/>
</dbReference>
<dbReference type="Gene3D" id="3.40.630.40">
    <property type="entry name" value="Zn-dependent exopeptidases"/>
    <property type="match status" value="1"/>
</dbReference>
<name>A0A5B2VHX8_9HYPH</name>
<dbReference type="Pfam" id="PF11741">
    <property type="entry name" value="AMIN"/>
    <property type="match status" value="1"/>
</dbReference>
<comment type="caution">
    <text evidence="6">The sequence shown here is derived from an EMBL/GenBank/DDBJ whole genome shotgun (WGS) entry which is preliminary data.</text>
</comment>
<dbReference type="InterPro" id="IPR050695">
    <property type="entry name" value="N-acetylmuramoyl_amidase_3"/>
</dbReference>
<gene>
    <name evidence="6" type="ORF">F0L46_05765</name>
</gene>
<keyword evidence="7" id="KW-1185">Reference proteome</keyword>
<dbReference type="Pfam" id="PF01520">
    <property type="entry name" value="Amidase_3"/>
    <property type="match status" value="1"/>
</dbReference>
<reference evidence="6 7" key="2">
    <citation type="submission" date="2019-09" db="EMBL/GenBank/DDBJ databases">
        <authorList>
            <person name="Jin C."/>
        </authorList>
    </citation>
    <scope>NUCLEOTIDE SEQUENCE [LARGE SCALE GENOMIC DNA]</scope>
    <source>
        <strain evidence="6 7">BN140002</strain>
    </source>
</reference>
<accession>A0A5B2VHX8</accession>
<dbReference type="EMBL" id="VUOA01000014">
    <property type="protein sequence ID" value="KAA2238156.1"/>
    <property type="molecule type" value="Genomic_DNA"/>
</dbReference>
<dbReference type="CDD" id="cd02696">
    <property type="entry name" value="MurNAc-LAA"/>
    <property type="match status" value="1"/>
</dbReference>
<dbReference type="InterPro" id="IPR021731">
    <property type="entry name" value="AMIN_dom"/>
</dbReference>